<dbReference type="Proteomes" id="UP000198858">
    <property type="component" value="Chromosome I"/>
</dbReference>
<dbReference type="SUPFAM" id="SSF55874">
    <property type="entry name" value="ATPase domain of HSP90 chaperone/DNA topoisomerase II/histidine kinase"/>
    <property type="match status" value="1"/>
</dbReference>
<dbReference type="CDD" id="cd16917">
    <property type="entry name" value="HATPase_UhpB-NarQ-NarX-like"/>
    <property type="match status" value="1"/>
</dbReference>
<keyword evidence="3" id="KW-0902">Two-component regulatory system</keyword>
<accession>A0A1H1LCM6</accession>
<dbReference type="InterPro" id="IPR011990">
    <property type="entry name" value="TPR-like_helical_dom_sf"/>
</dbReference>
<dbReference type="GO" id="GO:0000155">
    <property type="term" value="F:phosphorelay sensor kinase activity"/>
    <property type="evidence" value="ECO:0007669"/>
    <property type="project" value="InterPro"/>
</dbReference>
<dbReference type="Pfam" id="PF12862">
    <property type="entry name" value="ANAPC5"/>
    <property type="match status" value="1"/>
</dbReference>
<dbReference type="EMBL" id="LT629745">
    <property type="protein sequence ID" value="SDR72314.1"/>
    <property type="molecule type" value="Genomic_DNA"/>
</dbReference>
<dbReference type="Gene3D" id="1.25.40.10">
    <property type="entry name" value="Tetratricopeptide repeat domain"/>
    <property type="match status" value="1"/>
</dbReference>
<evidence type="ECO:0000313" key="7">
    <source>
        <dbReference type="EMBL" id="SDR72314.1"/>
    </source>
</evidence>
<dbReference type="PANTHER" id="PTHR24421">
    <property type="entry name" value="NITRATE/NITRITE SENSOR PROTEIN NARX-RELATED"/>
    <property type="match status" value="1"/>
</dbReference>
<gene>
    <name evidence="7" type="ORF">SAMN04488552_0712</name>
</gene>
<dbReference type="SUPFAM" id="SSF48452">
    <property type="entry name" value="TPR-like"/>
    <property type="match status" value="2"/>
</dbReference>
<reference evidence="7 8" key="1">
    <citation type="submission" date="2016-10" db="EMBL/GenBank/DDBJ databases">
        <authorList>
            <person name="Varghese N."/>
            <person name="Submissions S."/>
        </authorList>
    </citation>
    <scope>NUCLEOTIDE SEQUENCE [LARGE SCALE GENOMIC DNA]</scope>
    <source>
        <strain evidence="7 8">Mar_2010_102</strain>
    </source>
</reference>
<proteinExistence type="predicted"/>
<keyword evidence="5" id="KW-0812">Transmembrane</keyword>
<dbReference type="InterPro" id="IPR011712">
    <property type="entry name" value="Sig_transdc_His_kin_sub3_dim/P"/>
</dbReference>
<dbReference type="InterPro" id="IPR003594">
    <property type="entry name" value="HATPase_dom"/>
</dbReference>
<keyword evidence="5" id="KW-1133">Transmembrane helix</keyword>
<dbReference type="Pfam" id="PF02518">
    <property type="entry name" value="HATPase_c"/>
    <property type="match status" value="1"/>
</dbReference>
<evidence type="ECO:0000313" key="8">
    <source>
        <dbReference type="Proteomes" id="UP000198858"/>
    </source>
</evidence>
<protein>
    <submittedName>
        <fullName evidence="7">Anaphase-promoting complex subunit 5</fullName>
    </submittedName>
</protein>
<dbReference type="SMART" id="SM00028">
    <property type="entry name" value="TPR"/>
    <property type="match status" value="3"/>
</dbReference>
<evidence type="ECO:0000256" key="2">
    <source>
        <dbReference type="ARBA" id="ARBA00022777"/>
    </source>
</evidence>
<evidence type="ECO:0000256" key="5">
    <source>
        <dbReference type="SAM" id="Phobius"/>
    </source>
</evidence>
<dbReference type="GO" id="GO:0016020">
    <property type="term" value="C:membrane"/>
    <property type="evidence" value="ECO:0007669"/>
    <property type="project" value="InterPro"/>
</dbReference>
<evidence type="ECO:0000256" key="1">
    <source>
        <dbReference type="ARBA" id="ARBA00022679"/>
    </source>
</evidence>
<dbReference type="AlphaFoldDB" id="A0A1H1LCM6"/>
<evidence type="ECO:0000256" key="4">
    <source>
        <dbReference type="PROSITE-ProRule" id="PRU00339"/>
    </source>
</evidence>
<feature type="domain" description="Histidine kinase" evidence="6">
    <location>
        <begin position="595"/>
        <end position="680"/>
    </location>
</feature>
<keyword evidence="1" id="KW-0808">Transferase</keyword>
<dbReference type="Pfam" id="PF07730">
    <property type="entry name" value="HisKA_3"/>
    <property type="match status" value="1"/>
</dbReference>
<dbReference type="PROSITE" id="PS50109">
    <property type="entry name" value="HIS_KIN"/>
    <property type="match status" value="1"/>
</dbReference>
<dbReference type="Gene3D" id="1.20.5.1930">
    <property type="match status" value="1"/>
</dbReference>
<name>A0A1H1LCM6_9FLAO</name>
<dbReference type="InterPro" id="IPR005467">
    <property type="entry name" value="His_kinase_dom"/>
</dbReference>
<dbReference type="InterPro" id="IPR019734">
    <property type="entry name" value="TPR_rpt"/>
</dbReference>
<dbReference type="PROSITE" id="PS50005">
    <property type="entry name" value="TPR"/>
    <property type="match status" value="1"/>
</dbReference>
<keyword evidence="5" id="KW-0472">Membrane</keyword>
<evidence type="ECO:0000259" key="6">
    <source>
        <dbReference type="PROSITE" id="PS50109"/>
    </source>
</evidence>
<keyword evidence="8" id="KW-1185">Reference proteome</keyword>
<dbReference type="Gene3D" id="3.30.565.10">
    <property type="entry name" value="Histidine kinase-like ATPase, C-terminal domain"/>
    <property type="match status" value="1"/>
</dbReference>
<dbReference type="SMART" id="SM00387">
    <property type="entry name" value="HATPase_c"/>
    <property type="match status" value="1"/>
</dbReference>
<keyword evidence="2" id="KW-0418">Kinase</keyword>
<sequence>MIIYLMTLLYNLLKRSVIYFIPFLYITCLLSGCANTSKRQIEAAGQTTLSNKIFDSITDFEGLSNYDKRLLVNQVTIDSIHSELVFDLSYHYYQNGDSLEFRFWNNVAQQLGLENKKLSAEAQWDLGNFFYGQSIIDSSYYHYYRAYKEYNAISDPYYAARMQLNMAILQENVKDYIGSEVSTIEAVQVFENLGKKKQQYIAYSNLGIVSNGLDHYTEAIQYHQEAIAIAEQMQDYNLQATSLNNLGVVFEHKANYDSAVYYYKKALAIDEVKEKNPRVHAMLLDNLAYSEFKISPNKEAIDLSRKALHIRNDIEHSSGQLINKLHLAEMEDYLGHKDSAIKILSETRKLAEETDNYDYLLMSLIQLSEVDSNSGSEYFNSYHKLNDSLIKEERLVRNKFARIRYETDEYIEENKLLSQQQLFLGSFFIVSMVIAVLLYYQKDLRSKNSELVYESRQQVANEKIYGLILNEQARMEEARSQERHRISGDLHDGVLGKLFATRLSLSLLGHKFLSDVPENQKVYDNYIAEIQTIEKEIRSISHDLKNDFNNDQETFIQLVQDLIKTTRKVTEIEIRFTNDKNISWDLITNDRLIHLYRILQETIQNTIKHSQATHLDIEFLEEEGELRLIIKDDGIGFKRNNKKGIGLKNMRHRVAQLKGLLDIQSSPKGVCITIKIPISDTAYEE</sequence>
<dbReference type="GO" id="GO:0046983">
    <property type="term" value="F:protein dimerization activity"/>
    <property type="evidence" value="ECO:0007669"/>
    <property type="project" value="InterPro"/>
</dbReference>
<dbReference type="InterPro" id="IPR050482">
    <property type="entry name" value="Sensor_HK_TwoCompSys"/>
</dbReference>
<keyword evidence="4" id="KW-0802">TPR repeat</keyword>
<organism evidence="7 8">
    <name type="scientific">Christiangramia echinicola</name>
    <dbReference type="NCBI Taxonomy" id="279359"/>
    <lineage>
        <taxon>Bacteria</taxon>
        <taxon>Pseudomonadati</taxon>
        <taxon>Bacteroidota</taxon>
        <taxon>Flavobacteriia</taxon>
        <taxon>Flavobacteriales</taxon>
        <taxon>Flavobacteriaceae</taxon>
        <taxon>Christiangramia</taxon>
    </lineage>
</organism>
<feature type="repeat" description="TPR" evidence="4">
    <location>
        <begin position="240"/>
        <end position="273"/>
    </location>
</feature>
<dbReference type="Pfam" id="PF13424">
    <property type="entry name" value="TPR_12"/>
    <property type="match status" value="1"/>
</dbReference>
<dbReference type="InterPro" id="IPR026000">
    <property type="entry name" value="Apc5_dom"/>
</dbReference>
<feature type="transmembrane region" description="Helical" evidence="5">
    <location>
        <begin position="422"/>
        <end position="440"/>
    </location>
</feature>
<dbReference type="STRING" id="1250231.SAMN04488552_0712"/>
<evidence type="ECO:0000256" key="3">
    <source>
        <dbReference type="ARBA" id="ARBA00023012"/>
    </source>
</evidence>
<dbReference type="InterPro" id="IPR036890">
    <property type="entry name" value="HATPase_C_sf"/>
</dbReference>